<evidence type="ECO:0000313" key="3">
    <source>
        <dbReference type="Proteomes" id="UP000249390"/>
    </source>
</evidence>
<feature type="domain" description="ASCH" evidence="1">
    <location>
        <begin position="145"/>
        <end position="248"/>
    </location>
</feature>
<comment type="caution">
    <text evidence="2">The sequence shown here is derived from an EMBL/GenBank/DDBJ whole genome shotgun (WGS) entry which is preliminary data.</text>
</comment>
<dbReference type="Proteomes" id="UP000249390">
    <property type="component" value="Unassembled WGS sequence"/>
</dbReference>
<dbReference type="AlphaFoldDB" id="A0A328DSA8"/>
<keyword evidence="3" id="KW-1185">Reference proteome</keyword>
<organism evidence="2 3">
    <name type="scientific">Cuscuta australis</name>
    <dbReference type="NCBI Taxonomy" id="267555"/>
    <lineage>
        <taxon>Eukaryota</taxon>
        <taxon>Viridiplantae</taxon>
        <taxon>Streptophyta</taxon>
        <taxon>Embryophyta</taxon>
        <taxon>Tracheophyta</taxon>
        <taxon>Spermatophyta</taxon>
        <taxon>Magnoliopsida</taxon>
        <taxon>eudicotyledons</taxon>
        <taxon>Gunneridae</taxon>
        <taxon>Pentapetalae</taxon>
        <taxon>asterids</taxon>
        <taxon>lamiids</taxon>
        <taxon>Solanales</taxon>
        <taxon>Convolvulaceae</taxon>
        <taxon>Cuscuteae</taxon>
        <taxon>Cuscuta</taxon>
        <taxon>Cuscuta subgen. Grammica</taxon>
        <taxon>Cuscuta sect. Cleistogrammica</taxon>
    </lineage>
</organism>
<proteinExistence type="predicted"/>
<dbReference type="SUPFAM" id="SSF88697">
    <property type="entry name" value="PUA domain-like"/>
    <property type="match status" value="1"/>
</dbReference>
<evidence type="ECO:0000313" key="2">
    <source>
        <dbReference type="EMBL" id="RAL48296.1"/>
    </source>
</evidence>
<dbReference type="CDD" id="cd06555">
    <property type="entry name" value="ASCH_PF0470_like"/>
    <property type="match status" value="1"/>
</dbReference>
<name>A0A328DSA8_9ASTE</name>
<dbReference type="PANTHER" id="PTHR34204:SF2">
    <property type="entry name" value="RNA-BINDING ASCH DOMAIN PROTEIN"/>
    <property type="match status" value="1"/>
</dbReference>
<dbReference type="PANTHER" id="PTHR34204">
    <property type="entry name" value="RNA-BINDING ASCH DOMAIN PROTEIN"/>
    <property type="match status" value="1"/>
</dbReference>
<accession>A0A328DSA8</accession>
<gene>
    <name evidence="2" type="ORF">DM860_005720</name>
</gene>
<sequence length="284" mass="32205">MAETSEVLQKHMTDNQRNYLVSLKEPLSPGRPPVELQQCIEELLRHTISLSVSGNLETDIGLSKELCTNLLDDDPSNPTVPLYKRLATSISRFISSGSILQSDSRVALKQEASSLKQKEDEFNYKLVWEKGRELLYMLERVDFELHVQEPFFSYLKSGEKTIEGRCAIGHYNKIEVGASILINKCLLLQVKDVHHYDSFGEMLEAEPLSKVLPGVESIEEGVEVYRNFYTEEKERSNGVLAICVTKPVWQPYLSMATIISDLSYEGLQNLLQNVAHSSEQCWST</sequence>
<dbReference type="EMBL" id="NQVE01000098">
    <property type="protein sequence ID" value="RAL48296.1"/>
    <property type="molecule type" value="Genomic_DNA"/>
</dbReference>
<dbReference type="InterPro" id="IPR007374">
    <property type="entry name" value="ASCH_domain"/>
</dbReference>
<dbReference type="InterPro" id="IPR015947">
    <property type="entry name" value="PUA-like_sf"/>
</dbReference>
<protein>
    <recommendedName>
        <fullName evidence="1">ASCH domain-containing protein</fullName>
    </recommendedName>
</protein>
<dbReference type="Pfam" id="PF04266">
    <property type="entry name" value="ASCH"/>
    <property type="match status" value="1"/>
</dbReference>
<evidence type="ECO:0000259" key="1">
    <source>
        <dbReference type="SMART" id="SM01022"/>
    </source>
</evidence>
<dbReference type="Gene3D" id="2.30.130.30">
    <property type="entry name" value="Hypothetical protein"/>
    <property type="match status" value="1"/>
</dbReference>
<reference evidence="2 3" key="1">
    <citation type="submission" date="2018-06" db="EMBL/GenBank/DDBJ databases">
        <title>The Genome of Cuscuta australis (Dodder) Provides Insight into the Evolution of Plant Parasitism.</title>
        <authorList>
            <person name="Liu H."/>
        </authorList>
    </citation>
    <scope>NUCLEOTIDE SEQUENCE [LARGE SCALE GENOMIC DNA]</scope>
    <source>
        <strain evidence="3">cv. Yunnan</strain>
        <tissue evidence="2">Vines</tissue>
    </source>
</reference>
<dbReference type="SMART" id="SM01022">
    <property type="entry name" value="ASCH"/>
    <property type="match status" value="1"/>
</dbReference>